<reference evidence="3" key="1">
    <citation type="submission" date="2016-10" db="EMBL/GenBank/DDBJ databases">
        <authorList>
            <person name="Varghese N."/>
            <person name="Submissions S."/>
        </authorList>
    </citation>
    <scope>NUCLEOTIDE SEQUENCE [LARGE SCALE GENOMIC DNA]</scope>
    <source>
        <strain evidence="3">GAS369</strain>
    </source>
</reference>
<proteinExistence type="predicted"/>
<protein>
    <submittedName>
        <fullName evidence="2">Uncharacterized protein</fullName>
    </submittedName>
</protein>
<sequence>MRVNTVYARPLVLVLLTAATAFPTGSVTARSACSADLHRTRIAVNNALAQHAGTEPFAPESTFAKLGHQPTPATIARAEHKFDNWPNGSEAVAALQRARQANKAGDSQGCLDALREARMAIGANP</sequence>
<organism evidence="2 3">
    <name type="scientific">Bradyrhizobium canariense</name>
    <dbReference type="NCBI Taxonomy" id="255045"/>
    <lineage>
        <taxon>Bacteria</taxon>
        <taxon>Pseudomonadati</taxon>
        <taxon>Pseudomonadota</taxon>
        <taxon>Alphaproteobacteria</taxon>
        <taxon>Hyphomicrobiales</taxon>
        <taxon>Nitrobacteraceae</taxon>
        <taxon>Bradyrhizobium</taxon>
    </lineage>
</organism>
<name>A0A1H2BJI8_9BRAD</name>
<dbReference type="AlphaFoldDB" id="A0A1H2BJI8"/>
<keyword evidence="1" id="KW-0732">Signal</keyword>
<dbReference type="EMBL" id="LT629750">
    <property type="protein sequence ID" value="SDT58202.1"/>
    <property type="molecule type" value="Genomic_DNA"/>
</dbReference>
<evidence type="ECO:0000256" key="1">
    <source>
        <dbReference type="SAM" id="SignalP"/>
    </source>
</evidence>
<gene>
    <name evidence="2" type="ORF">SAMN05444158_7231</name>
</gene>
<evidence type="ECO:0000313" key="2">
    <source>
        <dbReference type="EMBL" id="SDT58202.1"/>
    </source>
</evidence>
<accession>A0A1H2BJI8</accession>
<evidence type="ECO:0000313" key="3">
    <source>
        <dbReference type="Proteomes" id="UP000243904"/>
    </source>
</evidence>
<feature type="signal peptide" evidence="1">
    <location>
        <begin position="1"/>
        <end position="23"/>
    </location>
</feature>
<keyword evidence="3" id="KW-1185">Reference proteome</keyword>
<feature type="chain" id="PRO_5009270038" evidence="1">
    <location>
        <begin position="24"/>
        <end position="125"/>
    </location>
</feature>
<dbReference type="Proteomes" id="UP000243904">
    <property type="component" value="Chromosome I"/>
</dbReference>